<keyword evidence="4" id="KW-1185">Reference proteome</keyword>
<proteinExistence type="predicted"/>
<dbReference type="InterPro" id="IPR045670">
    <property type="entry name" value="DUF5916"/>
</dbReference>
<dbReference type="EMBL" id="JAGSPM010000002">
    <property type="protein sequence ID" value="MBR7745676.1"/>
    <property type="molecule type" value="Genomic_DNA"/>
</dbReference>
<comment type="caution">
    <text evidence="3">The sequence shown here is derived from an EMBL/GenBank/DDBJ whole genome shotgun (WGS) entry which is preliminary data.</text>
</comment>
<sequence>MKFFRVLCFGALLFSTTAHAGFQAHQLQKNEVVKLDGKLDEAAWKLVTPHTNFFQTQPFDNVAAHLRTEVRVMYDDRFLYVGVTGFDNDPSQIRDSFARRDKISIDQDFFALYIDPSSGHKAAQVFYVNARGALMDGIYSDTSGDDTAPDYEYSASPARFDGGWSAEFKIPFSSIAYDKHSTTPWSLLVLRNMTRDQRYRMYSGAVTRATNCNLCFSNTIEGMQHLPSGMSWNITPQLVARRAQDQVDGKPKLASSTNDVSLDFKLRPTSAITIDATLNPDFSQIELDSPQLSGNTRFGIFVQEKRPFFLEGADIFRTPLNAISTRTIANPDVGLRYTQRDADKDFSILTSRDTAGALVLVPQTYFTGYATSQVASTATDARANFRLGSLSLGGVLTDRQYAQGVGYNRVAGPDFVWQIDRNQLMRAQILMSTTNAQMNGQGNLARANTTNGHAAYFDWSRGNDAWGMSVNLRDFSKDFRADNGFFSQVGFRSINSEVTKKFGRTGILNEFNTYISAEYKLDSEGNVLSKILTPGVRIAGPFDSSAYLNLSPTVRSRVNQDGELFSIGRVAGGFAASPGKQIARIATDFTVGDVIDIMANRLGRGGSYSMSAKLRPIDRLELEPSFATNWIDRDDQQSGQTSERTYKETALQINSILHLSAKDTIRMILQDASTKRDPKAYQQAVASHSSRSVSSFVYTHRAGVGSAVYLGWTVTKTDTPGFVAKRKQSELFTKFSWQI</sequence>
<protein>
    <submittedName>
        <fullName evidence="3">Carbohydrate binding family 9 domain-containing protein</fullName>
    </submittedName>
</protein>
<dbReference type="Gene3D" id="2.60.40.1190">
    <property type="match status" value="1"/>
</dbReference>
<gene>
    <name evidence="3" type="ORF">KDM92_03725</name>
</gene>
<dbReference type="RefSeq" id="WP_212683072.1">
    <property type="nucleotide sequence ID" value="NZ_JAGSPM010000002.1"/>
</dbReference>
<feature type="signal peptide" evidence="1">
    <location>
        <begin position="1"/>
        <end position="20"/>
    </location>
</feature>
<evidence type="ECO:0000313" key="4">
    <source>
        <dbReference type="Proteomes" id="UP000680158"/>
    </source>
</evidence>
<dbReference type="AlphaFoldDB" id="A0A941DCP6"/>
<reference evidence="3 4" key="1">
    <citation type="submission" date="2021-04" db="EMBL/GenBank/DDBJ databases">
        <title>novel species isolated from subtropical streams in China.</title>
        <authorList>
            <person name="Lu H."/>
        </authorList>
    </citation>
    <scope>NUCLEOTIDE SEQUENCE [LARGE SCALE GENOMIC DNA]</scope>
    <source>
        <strain evidence="3 4">BYS107W</strain>
    </source>
</reference>
<dbReference type="Pfam" id="PF19313">
    <property type="entry name" value="DUF5916"/>
    <property type="match status" value="1"/>
</dbReference>
<name>A0A941DCP6_9BURK</name>
<dbReference type="Proteomes" id="UP000680158">
    <property type="component" value="Unassembled WGS sequence"/>
</dbReference>
<feature type="domain" description="DUF5916" evidence="2">
    <location>
        <begin position="254"/>
        <end position="317"/>
    </location>
</feature>
<evidence type="ECO:0000256" key="1">
    <source>
        <dbReference type="SAM" id="SignalP"/>
    </source>
</evidence>
<keyword evidence="1" id="KW-0732">Signal</keyword>
<evidence type="ECO:0000259" key="2">
    <source>
        <dbReference type="Pfam" id="PF19313"/>
    </source>
</evidence>
<feature type="chain" id="PRO_5037437127" evidence="1">
    <location>
        <begin position="21"/>
        <end position="739"/>
    </location>
</feature>
<dbReference type="SUPFAM" id="SSF49344">
    <property type="entry name" value="CBD9-like"/>
    <property type="match status" value="1"/>
</dbReference>
<dbReference type="CDD" id="cd09618">
    <property type="entry name" value="CBM9_like_2"/>
    <property type="match status" value="1"/>
</dbReference>
<accession>A0A941DCP6</accession>
<evidence type="ECO:0000313" key="3">
    <source>
        <dbReference type="EMBL" id="MBR7745676.1"/>
    </source>
</evidence>
<organism evidence="3 4">
    <name type="scientific">Undibacterium baiyunense</name>
    <dbReference type="NCBI Taxonomy" id="2828731"/>
    <lineage>
        <taxon>Bacteria</taxon>
        <taxon>Pseudomonadati</taxon>
        <taxon>Pseudomonadota</taxon>
        <taxon>Betaproteobacteria</taxon>
        <taxon>Burkholderiales</taxon>
        <taxon>Oxalobacteraceae</taxon>
        <taxon>Undibacterium</taxon>
    </lineage>
</organism>